<comment type="caution">
    <text evidence="2">The sequence shown here is derived from an EMBL/GenBank/DDBJ whole genome shotgun (WGS) entry which is preliminary data.</text>
</comment>
<dbReference type="AlphaFoldDB" id="A0A815NJ29"/>
<feature type="transmembrane region" description="Helical" evidence="1">
    <location>
        <begin position="15"/>
        <end position="36"/>
    </location>
</feature>
<keyword evidence="1" id="KW-1133">Transmembrane helix</keyword>
<protein>
    <submittedName>
        <fullName evidence="2">Uncharacterized protein</fullName>
    </submittedName>
</protein>
<evidence type="ECO:0000256" key="1">
    <source>
        <dbReference type="SAM" id="Phobius"/>
    </source>
</evidence>
<keyword evidence="1" id="KW-0472">Membrane</keyword>
<dbReference type="EMBL" id="CAJNOJ010000408">
    <property type="protein sequence ID" value="CAF1437178.1"/>
    <property type="molecule type" value="Genomic_DNA"/>
</dbReference>
<reference evidence="2" key="1">
    <citation type="submission" date="2021-02" db="EMBL/GenBank/DDBJ databases">
        <authorList>
            <person name="Nowell W R."/>
        </authorList>
    </citation>
    <scope>NUCLEOTIDE SEQUENCE</scope>
</reference>
<accession>A0A815NJ29</accession>
<evidence type="ECO:0000313" key="3">
    <source>
        <dbReference type="Proteomes" id="UP000663852"/>
    </source>
</evidence>
<sequence>MRKENEQKFICMSNWYLIIVGITCYIPGMFTATTYYSSALTTKHSQLTPITDEGPYYYYEVIQIIPSISNTYTFESFVGNLRAQR</sequence>
<name>A0A815NJ29_ADIRI</name>
<dbReference type="Proteomes" id="UP000663852">
    <property type="component" value="Unassembled WGS sequence"/>
</dbReference>
<organism evidence="2 3">
    <name type="scientific">Adineta ricciae</name>
    <name type="common">Rotifer</name>
    <dbReference type="NCBI Taxonomy" id="249248"/>
    <lineage>
        <taxon>Eukaryota</taxon>
        <taxon>Metazoa</taxon>
        <taxon>Spiralia</taxon>
        <taxon>Gnathifera</taxon>
        <taxon>Rotifera</taxon>
        <taxon>Eurotatoria</taxon>
        <taxon>Bdelloidea</taxon>
        <taxon>Adinetida</taxon>
        <taxon>Adinetidae</taxon>
        <taxon>Adineta</taxon>
    </lineage>
</organism>
<gene>
    <name evidence="2" type="ORF">EDS130_LOCUS38605</name>
</gene>
<proteinExistence type="predicted"/>
<evidence type="ECO:0000313" key="2">
    <source>
        <dbReference type="EMBL" id="CAF1437178.1"/>
    </source>
</evidence>
<keyword evidence="1" id="KW-0812">Transmembrane</keyword>